<gene>
    <name evidence="2" type="ORF">CGZ92_10740</name>
</gene>
<accession>A0A255E798</accession>
<proteinExistence type="predicted"/>
<comment type="caution">
    <text evidence="2">The sequence shown here is derived from an EMBL/GenBank/DDBJ whole genome shotgun (WGS) entry which is preliminary data.</text>
</comment>
<dbReference type="Proteomes" id="UP000216533">
    <property type="component" value="Unassembled WGS sequence"/>
</dbReference>
<feature type="region of interest" description="Disordered" evidence="1">
    <location>
        <begin position="1"/>
        <end position="26"/>
    </location>
</feature>
<evidence type="ECO:0000313" key="2">
    <source>
        <dbReference type="EMBL" id="OYN85272.1"/>
    </source>
</evidence>
<name>A0A255E798_9ACTN</name>
<dbReference type="AlphaFoldDB" id="A0A255E798"/>
<evidence type="ECO:0000256" key="1">
    <source>
        <dbReference type="SAM" id="MobiDB-lite"/>
    </source>
</evidence>
<dbReference type="EMBL" id="NMVI01000025">
    <property type="protein sequence ID" value="OYN85272.1"/>
    <property type="molecule type" value="Genomic_DNA"/>
</dbReference>
<evidence type="ECO:0000313" key="3">
    <source>
        <dbReference type="Proteomes" id="UP000216533"/>
    </source>
</evidence>
<organism evidence="2 3">
    <name type="scientific">Parenemella sanctibonifatiensis</name>
    <dbReference type="NCBI Taxonomy" id="2016505"/>
    <lineage>
        <taxon>Bacteria</taxon>
        <taxon>Bacillati</taxon>
        <taxon>Actinomycetota</taxon>
        <taxon>Actinomycetes</taxon>
        <taxon>Propionibacteriales</taxon>
        <taxon>Propionibacteriaceae</taxon>
        <taxon>Parenemella</taxon>
    </lineage>
</organism>
<reference evidence="2 3" key="1">
    <citation type="submission" date="2017-07" db="EMBL/GenBank/DDBJ databases">
        <title>Draft whole genome sequences of clinical Proprionibacteriaceae strains.</title>
        <authorList>
            <person name="Bernier A.-M."/>
            <person name="Bernard K."/>
            <person name="Domingo M.-C."/>
        </authorList>
    </citation>
    <scope>NUCLEOTIDE SEQUENCE [LARGE SCALE GENOMIC DNA]</scope>
    <source>
        <strain evidence="2 3">NML 160184</strain>
    </source>
</reference>
<protein>
    <submittedName>
        <fullName evidence="2">Uncharacterized protein</fullName>
    </submittedName>
</protein>
<sequence length="74" mass="7649">MPVQPTDLLGTAPVTHHHASPGQLPSQLLGPTAPLVLAGPSPCRQQGLNRFRKLGITFDPGGVLTFAWVAGAQG</sequence>